<sequence length="81" mass="8532">MGAKRKVTQQATLNVKYRPIVTSNDIKAASLPPTSDATGVSGTVPNPVEPNGLTTRPLGEWTATSTGIGRRRVTARTTRVG</sequence>
<proteinExistence type="predicted"/>
<dbReference type="AlphaFoldDB" id="A0A1V9XI48"/>
<evidence type="ECO:0000313" key="3">
    <source>
        <dbReference type="Proteomes" id="UP000192247"/>
    </source>
</evidence>
<evidence type="ECO:0000313" key="2">
    <source>
        <dbReference type="EMBL" id="OQR73220.1"/>
    </source>
</evidence>
<reference evidence="2 3" key="1">
    <citation type="journal article" date="2017" name="Gigascience">
        <title>Draft genome of the honey bee ectoparasitic mite, Tropilaelaps mercedesae, is shaped by the parasitic life history.</title>
        <authorList>
            <person name="Dong X."/>
            <person name="Armstrong S.D."/>
            <person name="Xia D."/>
            <person name="Makepeace B.L."/>
            <person name="Darby A.C."/>
            <person name="Kadowaki T."/>
        </authorList>
    </citation>
    <scope>NUCLEOTIDE SEQUENCE [LARGE SCALE GENOMIC DNA]</scope>
    <source>
        <strain evidence="2">Wuxi-XJTLU</strain>
    </source>
</reference>
<evidence type="ECO:0000256" key="1">
    <source>
        <dbReference type="SAM" id="MobiDB-lite"/>
    </source>
</evidence>
<dbReference type="Proteomes" id="UP000192247">
    <property type="component" value="Unassembled WGS sequence"/>
</dbReference>
<feature type="region of interest" description="Disordered" evidence="1">
    <location>
        <begin position="27"/>
        <end position="81"/>
    </location>
</feature>
<gene>
    <name evidence="2" type="ORF">BIW11_01178</name>
</gene>
<organism evidence="2 3">
    <name type="scientific">Tropilaelaps mercedesae</name>
    <dbReference type="NCBI Taxonomy" id="418985"/>
    <lineage>
        <taxon>Eukaryota</taxon>
        <taxon>Metazoa</taxon>
        <taxon>Ecdysozoa</taxon>
        <taxon>Arthropoda</taxon>
        <taxon>Chelicerata</taxon>
        <taxon>Arachnida</taxon>
        <taxon>Acari</taxon>
        <taxon>Parasitiformes</taxon>
        <taxon>Mesostigmata</taxon>
        <taxon>Gamasina</taxon>
        <taxon>Dermanyssoidea</taxon>
        <taxon>Laelapidae</taxon>
        <taxon>Tropilaelaps</taxon>
    </lineage>
</organism>
<name>A0A1V9XI48_9ACAR</name>
<dbReference type="InParanoid" id="A0A1V9XI48"/>
<keyword evidence="3" id="KW-1185">Reference proteome</keyword>
<accession>A0A1V9XI48</accession>
<dbReference type="EMBL" id="MNPL01010301">
    <property type="protein sequence ID" value="OQR73220.1"/>
    <property type="molecule type" value="Genomic_DNA"/>
</dbReference>
<comment type="caution">
    <text evidence="2">The sequence shown here is derived from an EMBL/GenBank/DDBJ whole genome shotgun (WGS) entry which is preliminary data.</text>
</comment>
<protein>
    <submittedName>
        <fullName evidence="2">Uncharacterized protein</fullName>
    </submittedName>
</protein>
<feature type="compositionally biased region" description="Polar residues" evidence="1">
    <location>
        <begin position="32"/>
        <end position="44"/>
    </location>
</feature>